<name>A0ABQ8U5G9_9EUKA</name>
<proteinExistence type="predicted"/>
<dbReference type="Proteomes" id="UP001141327">
    <property type="component" value="Unassembled WGS sequence"/>
</dbReference>
<accession>A0ABQ8U5G9</accession>
<evidence type="ECO:0000256" key="1">
    <source>
        <dbReference type="SAM" id="Coils"/>
    </source>
</evidence>
<evidence type="ECO:0000313" key="3">
    <source>
        <dbReference type="Proteomes" id="UP001141327"/>
    </source>
</evidence>
<feature type="coiled-coil region" evidence="1">
    <location>
        <begin position="1206"/>
        <end position="1240"/>
    </location>
</feature>
<comment type="caution">
    <text evidence="2">The sequence shown here is derived from an EMBL/GenBank/DDBJ whole genome shotgun (WGS) entry which is preliminary data.</text>
</comment>
<reference evidence="2" key="1">
    <citation type="journal article" date="2022" name="bioRxiv">
        <title>Genomics of Preaxostyla Flagellates Illuminates Evolutionary Transitions and the Path Towards Mitochondrial Loss.</title>
        <authorList>
            <person name="Novak L.V.F."/>
            <person name="Treitli S.C."/>
            <person name="Pyrih J."/>
            <person name="Halakuc P."/>
            <person name="Pipaliya S.V."/>
            <person name="Vacek V."/>
            <person name="Brzon O."/>
            <person name="Soukal P."/>
            <person name="Eme L."/>
            <person name="Dacks J.B."/>
            <person name="Karnkowska A."/>
            <person name="Elias M."/>
            <person name="Hampl V."/>
        </authorList>
    </citation>
    <scope>NUCLEOTIDE SEQUENCE</scope>
    <source>
        <strain evidence="2">RCP-MX</strain>
    </source>
</reference>
<evidence type="ECO:0008006" key="4">
    <source>
        <dbReference type="Google" id="ProtNLM"/>
    </source>
</evidence>
<dbReference type="EMBL" id="JAPMOS010000199">
    <property type="protein sequence ID" value="KAJ4453953.1"/>
    <property type="molecule type" value="Genomic_DNA"/>
</dbReference>
<protein>
    <recommendedName>
        <fullName evidence="4">Peptidase S74 domain-containing protein</fullName>
    </recommendedName>
</protein>
<sequence length="1246" mass="127144">MDRQTTSQALSVSQLTLCPGTGQTAVITTNGGGLSLRPSVEIEEGSALTVSADSHFYGPAYFHGAVNIDTPQQISKALTELTDVDINPLIVAPGRAVTWNTAKNKWDDSVRCSTAAVADTIATRDANGDLTAHQFIAPIVQTPSIVSAAGGVTVGGCVMNGGNAACASITTNSIATTNPATTSLSLAGATVFGDALTAGSMTLTSMQPGLVCASQAGTLAGYRARNFTGWESWDSTPIYTLAGKSLTVAAGYGWVCGVRMHWGSQTVDTTAADGTTYLVLVNESGVLSTLVYTAASSATYMNNVVLFSVMHTASKSFVVRNNSPYEFSQPVGASWSLALGARVSANFEATVSGLQLTLPAPFSIVDRGIVDTVSATIAAPTIYSVYYSAGTGKWVSYNSANTIQSASAAGAASGTDRTLHLICLVKGDTNPAVVDVLATTAYASLANAKLAIDANDSVQIAGALAALNPVPIMWIVVNNASGTPVLEYSMPLRSSANPHQRRIMSSLADITPSSYTATGEAGKLALVGASGVLSVPTLNATTALQLPGYATAGALTTTAAGVTSIVPVSSDLATVNAIVRRDGNGHIGTTRLNISGTNSGIAIAGNSTTWGIYWASVNTTNGFDGGPSYGCSAIGMTGPGIRLRSWSDAATSSTSSTGVYFENSFGSIYFASNAGDGRTWTKGYLKAAGGLIADTITTITSPGTGTLALTGSLSSTGAVIATGGVRLPAVLSAPFLGTDASGNLVTTSVSSTSAETASTLASRDATGGCGFTTIYSDAAVPTGCRYRLRGALDHNWTLYHASPVAGTTPAGGTTLTPPTYGAVTGEAMRLRAFKGAGLGWIFENSDNTALMSIGSNTGAVNMAGTLSVLGAVTVPALAATSAAISANNGLKLSSLLSASLLGTDATGIVTARTASSTSAIDTYVLRDGNAACGFARITGPSGSTLRVAVNGTDQNWGMYYAAVGAAAMNTTTLAPNCPGVTLTGPCLRLSTLADSASGLIYESTTGVGASTAVPQFAVNSSNGNTYIAGNLTMAGSDLHIGASADSTIVSSNGVSIQSANRQVVLSGDSTSQLWNANVASYGVVLRSEATDVLRMSKSRLNSPVALATTVVTGDSVDLRIDSNGTIGIAASAAKYKEQIADMGDTSFLYEMRPVTYVLRGDPVAKRCYGLIADECEPICPDIVRKRDGEIEGLYEQFLPYMLLNELKQQRGTIQTQQSTIASLQAEVAELHAALDALVDLVKAKLQ</sequence>
<gene>
    <name evidence="2" type="ORF">PAPYR_11457</name>
</gene>
<evidence type="ECO:0000313" key="2">
    <source>
        <dbReference type="EMBL" id="KAJ4453953.1"/>
    </source>
</evidence>
<keyword evidence="3" id="KW-1185">Reference proteome</keyword>
<organism evidence="2 3">
    <name type="scientific">Paratrimastix pyriformis</name>
    <dbReference type="NCBI Taxonomy" id="342808"/>
    <lineage>
        <taxon>Eukaryota</taxon>
        <taxon>Metamonada</taxon>
        <taxon>Preaxostyla</taxon>
        <taxon>Paratrimastigidae</taxon>
        <taxon>Paratrimastix</taxon>
    </lineage>
</organism>
<keyword evidence="1" id="KW-0175">Coiled coil</keyword>